<reference evidence="1 2" key="1">
    <citation type="submission" date="2019-05" db="EMBL/GenBank/DDBJ databases">
        <title>Another draft genome of Portunus trituberculatus and its Hox gene families provides insights of decapod evolution.</title>
        <authorList>
            <person name="Jeong J.-H."/>
            <person name="Song I."/>
            <person name="Kim S."/>
            <person name="Choi T."/>
            <person name="Kim D."/>
            <person name="Ryu S."/>
            <person name="Kim W."/>
        </authorList>
    </citation>
    <scope>NUCLEOTIDE SEQUENCE [LARGE SCALE GENOMIC DNA]</scope>
    <source>
        <tissue evidence="1">Muscle</tissue>
    </source>
</reference>
<protein>
    <submittedName>
        <fullName evidence="1">Uncharacterized protein</fullName>
    </submittedName>
</protein>
<evidence type="ECO:0000313" key="2">
    <source>
        <dbReference type="Proteomes" id="UP000324222"/>
    </source>
</evidence>
<accession>A0A5B7GQV9</accession>
<gene>
    <name evidence="1" type="ORF">E2C01_056638</name>
</gene>
<organism evidence="1 2">
    <name type="scientific">Portunus trituberculatus</name>
    <name type="common">Swimming crab</name>
    <name type="synonym">Neptunus trituberculatus</name>
    <dbReference type="NCBI Taxonomy" id="210409"/>
    <lineage>
        <taxon>Eukaryota</taxon>
        <taxon>Metazoa</taxon>
        <taxon>Ecdysozoa</taxon>
        <taxon>Arthropoda</taxon>
        <taxon>Crustacea</taxon>
        <taxon>Multicrustacea</taxon>
        <taxon>Malacostraca</taxon>
        <taxon>Eumalacostraca</taxon>
        <taxon>Eucarida</taxon>
        <taxon>Decapoda</taxon>
        <taxon>Pleocyemata</taxon>
        <taxon>Brachyura</taxon>
        <taxon>Eubrachyura</taxon>
        <taxon>Portunoidea</taxon>
        <taxon>Portunidae</taxon>
        <taxon>Portuninae</taxon>
        <taxon>Portunus</taxon>
    </lineage>
</organism>
<proteinExistence type="predicted"/>
<dbReference type="EMBL" id="VSRR010019808">
    <property type="protein sequence ID" value="MPC62551.1"/>
    <property type="molecule type" value="Genomic_DNA"/>
</dbReference>
<evidence type="ECO:0000313" key="1">
    <source>
        <dbReference type="EMBL" id="MPC62551.1"/>
    </source>
</evidence>
<keyword evidence="2" id="KW-1185">Reference proteome</keyword>
<name>A0A5B7GQV9_PORTR</name>
<comment type="caution">
    <text evidence="1">The sequence shown here is derived from an EMBL/GenBank/DDBJ whole genome shotgun (WGS) entry which is preliminary data.</text>
</comment>
<sequence>MTGYYLFLLDVSALCSSSIRLFVYITHIRTKTQNTCLEILKKIPENLYFVSGTCLDTQVLNYRVTCTGIRPSLQARESSYCPPPPDLFYPWCMTTSETIEHILLHCLRFHSHRIALRSSGSPPWPPQHSTCPPTWRPQASTPPCNLLSFALFVPS</sequence>
<dbReference type="AlphaFoldDB" id="A0A5B7GQV9"/>
<dbReference type="Proteomes" id="UP000324222">
    <property type="component" value="Unassembled WGS sequence"/>
</dbReference>